<reference evidence="1 2" key="1">
    <citation type="journal article" date="2023" name="Plants (Basel)">
        <title>Bridging the Gap: Combining Genomics and Transcriptomics Approaches to Understand Stylosanthes scabra, an Orphan Legume from the Brazilian Caatinga.</title>
        <authorList>
            <person name="Ferreira-Neto J.R.C."/>
            <person name="da Silva M.D."/>
            <person name="Binneck E."/>
            <person name="de Melo N.F."/>
            <person name="da Silva R.H."/>
            <person name="de Melo A.L.T.M."/>
            <person name="Pandolfi V."/>
            <person name="Bustamante F.O."/>
            <person name="Brasileiro-Vidal A.C."/>
            <person name="Benko-Iseppon A.M."/>
        </authorList>
    </citation>
    <scope>NUCLEOTIDE SEQUENCE [LARGE SCALE GENOMIC DNA]</scope>
    <source>
        <tissue evidence="1">Leaves</tissue>
    </source>
</reference>
<protein>
    <submittedName>
        <fullName evidence="1">Uncharacterized protein</fullName>
    </submittedName>
</protein>
<dbReference type="EMBL" id="JASCZI010074822">
    <property type="protein sequence ID" value="MED6142655.1"/>
    <property type="molecule type" value="Genomic_DNA"/>
</dbReference>
<keyword evidence="2" id="KW-1185">Reference proteome</keyword>
<dbReference type="Proteomes" id="UP001341840">
    <property type="component" value="Unassembled WGS sequence"/>
</dbReference>
<sequence length="52" mass="5470">METPLVDASADGLSTTTNRGLKTYALISWGMFRLSGIGKEAGGTSILVGLRR</sequence>
<evidence type="ECO:0000313" key="2">
    <source>
        <dbReference type="Proteomes" id="UP001341840"/>
    </source>
</evidence>
<comment type="caution">
    <text evidence="1">The sequence shown here is derived from an EMBL/GenBank/DDBJ whole genome shotgun (WGS) entry which is preliminary data.</text>
</comment>
<name>A0ABU6T2T1_9FABA</name>
<evidence type="ECO:0000313" key="1">
    <source>
        <dbReference type="EMBL" id="MED6142655.1"/>
    </source>
</evidence>
<gene>
    <name evidence="1" type="ORF">PIB30_115904</name>
</gene>
<organism evidence="1 2">
    <name type="scientific">Stylosanthes scabra</name>
    <dbReference type="NCBI Taxonomy" id="79078"/>
    <lineage>
        <taxon>Eukaryota</taxon>
        <taxon>Viridiplantae</taxon>
        <taxon>Streptophyta</taxon>
        <taxon>Embryophyta</taxon>
        <taxon>Tracheophyta</taxon>
        <taxon>Spermatophyta</taxon>
        <taxon>Magnoliopsida</taxon>
        <taxon>eudicotyledons</taxon>
        <taxon>Gunneridae</taxon>
        <taxon>Pentapetalae</taxon>
        <taxon>rosids</taxon>
        <taxon>fabids</taxon>
        <taxon>Fabales</taxon>
        <taxon>Fabaceae</taxon>
        <taxon>Papilionoideae</taxon>
        <taxon>50 kb inversion clade</taxon>
        <taxon>dalbergioids sensu lato</taxon>
        <taxon>Dalbergieae</taxon>
        <taxon>Pterocarpus clade</taxon>
        <taxon>Stylosanthes</taxon>
    </lineage>
</organism>
<feature type="non-terminal residue" evidence="1">
    <location>
        <position position="52"/>
    </location>
</feature>
<accession>A0ABU6T2T1</accession>
<proteinExistence type="predicted"/>